<dbReference type="PANTHER" id="PTHR12286">
    <property type="entry name" value="SACCHAROPINE DEHYDROGENASE-LIKE OXIDOREDUCTASE"/>
    <property type="match status" value="1"/>
</dbReference>
<evidence type="ECO:0000313" key="4">
    <source>
        <dbReference type="Proteomes" id="UP000227088"/>
    </source>
</evidence>
<comment type="similarity">
    <text evidence="1">Belongs to the saccharopine dehydrogenase family. Enoyl reductase subfamily.</text>
</comment>
<evidence type="ECO:0000259" key="2">
    <source>
        <dbReference type="Pfam" id="PF03435"/>
    </source>
</evidence>
<protein>
    <submittedName>
        <fullName evidence="3">Saccharopine dehydrogenase</fullName>
    </submittedName>
</protein>
<dbReference type="InterPro" id="IPR005097">
    <property type="entry name" value="Sacchrp_dh_NADP-bd"/>
</dbReference>
<dbReference type="Proteomes" id="UP000227088">
    <property type="component" value="Unassembled WGS sequence"/>
</dbReference>
<dbReference type="GO" id="GO:0005886">
    <property type="term" value="C:plasma membrane"/>
    <property type="evidence" value="ECO:0007669"/>
    <property type="project" value="TreeGrafter"/>
</dbReference>
<reference evidence="4" key="1">
    <citation type="journal article" date="2017" name="Proc. Natl. Acad. Sci. U.S.A.">
        <title>Simulation of Deepwater Horizon oil plume reveals substrate specialization within a complex community of hydrocarbon degraders.</title>
        <authorList>
            <person name="Hu P."/>
            <person name="Dubinsky E.A."/>
            <person name="Probst A.J."/>
            <person name="Wang J."/>
            <person name="Sieber C.M.K."/>
            <person name="Tom L.M."/>
            <person name="Gardinali P."/>
            <person name="Banfield J.F."/>
            <person name="Atlas R.M."/>
            <person name="Andersen G.L."/>
        </authorList>
    </citation>
    <scope>NUCLEOTIDE SEQUENCE [LARGE SCALE GENOMIC DNA]</scope>
</reference>
<dbReference type="FunFam" id="3.40.50.720:FF:000413">
    <property type="entry name" value="Trans-acting enoyl reductase"/>
    <property type="match status" value="1"/>
</dbReference>
<dbReference type="PANTHER" id="PTHR12286:SF5">
    <property type="entry name" value="SACCHAROPINE DEHYDROGENASE-LIKE OXIDOREDUCTASE"/>
    <property type="match status" value="1"/>
</dbReference>
<evidence type="ECO:0000256" key="1">
    <source>
        <dbReference type="ARBA" id="ARBA00010591"/>
    </source>
</evidence>
<accession>A0A1Y5H8Z9</accession>
<organism evidence="3 4">
    <name type="scientific">Oleispira antarctica</name>
    <dbReference type="NCBI Taxonomy" id="188908"/>
    <lineage>
        <taxon>Bacteria</taxon>
        <taxon>Pseudomonadati</taxon>
        <taxon>Pseudomonadota</taxon>
        <taxon>Gammaproteobacteria</taxon>
        <taxon>Oceanospirillales</taxon>
        <taxon>Oceanospirillaceae</taxon>
        <taxon>Oleispira</taxon>
    </lineage>
</organism>
<sequence length="406" mass="44292">MNSQFDVIVFGATSFVGQILAQYLTDTFNGPKQETLNWAIAGRSQTKLDEVKAKIQQPELTTIIADAHDEAAIKTMCEQAKVIISTVGPYALYGETLVKACAESGTDYCDLTGEVQWIDRMLKKYESSAKASGARIVHCSGFDSIPSDMGVYFTQREAHKNLGEYCSSISMRVKAAKGGASGGTIASMLNITEEVMKDPALRKDLINPYLICPENHGNTARQFDTKKPTFDHNFNGWTAPFIMAAINTRVVLRSNALTDNMYGNDFKYDEAMLVGRGFKGRLTATAIVAGLGAFFIGAALKPTRWVLENYVLPKPGEGPSPKEQVEGYYDIRFVGKTASGKEIRSKVVGQGDPGYGSTSQMLGQVGACLALDKDLMTDKEGGFWTTSTLLGDRLIERLEKGAQLKF</sequence>
<feature type="non-terminal residue" evidence="3">
    <location>
        <position position="406"/>
    </location>
</feature>
<gene>
    <name evidence="3" type="ORF">A9R00_12950</name>
</gene>
<dbReference type="SUPFAM" id="SSF51735">
    <property type="entry name" value="NAD(P)-binding Rossmann-fold domains"/>
    <property type="match status" value="1"/>
</dbReference>
<proteinExistence type="inferred from homology"/>
<name>A0A1Y5H8Z9_OLEAN</name>
<dbReference type="Pfam" id="PF03435">
    <property type="entry name" value="Sacchrp_dh_NADP"/>
    <property type="match status" value="1"/>
</dbReference>
<dbReference type="InterPro" id="IPR036291">
    <property type="entry name" value="NAD(P)-bd_dom_sf"/>
</dbReference>
<dbReference type="AlphaFoldDB" id="A0A1Y5H8Z9"/>
<evidence type="ECO:0000313" key="3">
    <source>
        <dbReference type="EMBL" id="OUS33706.1"/>
    </source>
</evidence>
<feature type="domain" description="Saccharopine dehydrogenase NADP binding" evidence="2">
    <location>
        <begin position="7"/>
        <end position="137"/>
    </location>
</feature>
<dbReference type="InterPro" id="IPR051276">
    <property type="entry name" value="Saccharopine_DH-like_oxidrdct"/>
</dbReference>
<comment type="caution">
    <text evidence="3">The sequence shown here is derived from an EMBL/GenBank/DDBJ whole genome shotgun (WGS) entry which is preliminary data.</text>
</comment>
<dbReference type="Gene3D" id="3.40.50.720">
    <property type="entry name" value="NAD(P)-binding Rossmann-like Domain"/>
    <property type="match status" value="1"/>
</dbReference>
<dbReference type="EMBL" id="MABE01000739">
    <property type="protein sequence ID" value="OUS33706.1"/>
    <property type="molecule type" value="Genomic_DNA"/>
</dbReference>
<dbReference type="GO" id="GO:0009247">
    <property type="term" value="P:glycolipid biosynthetic process"/>
    <property type="evidence" value="ECO:0007669"/>
    <property type="project" value="TreeGrafter"/>
</dbReference>